<dbReference type="Proteomes" id="UP000029644">
    <property type="component" value="Unassembled WGS sequence"/>
</dbReference>
<organism evidence="1 2">
    <name type="scientific">Algibacter lectus</name>
    <dbReference type="NCBI Taxonomy" id="221126"/>
    <lineage>
        <taxon>Bacteria</taxon>
        <taxon>Pseudomonadati</taxon>
        <taxon>Bacteroidota</taxon>
        <taxon>Flavobacteriia</taxon>
        <taxon>Flavobacteriales</taxon>
        <taxon>Flavobacteriaceae</taxon>
        <taxon>Algibacter</taxon>
    </lineage>
</organism>
<reference evidence="1 2" key="1">
    <citation type="journal article" date="2014" name="Genome Announc.">
        <title>Draft Genome Sequences of Marine Flavobacterium Algibacter lectus Strains SS8 and NR4.</title>
        <authorList>
            <person name="Takatani N."/>
            <person name="Nakanishi M."/>
            <person name="Meirelles P."/>
            <person name="Mino S."/>
            <person name="Suda W."/>
            <person name="Oshima K."/>
            <person name="Hattori M."/>
            <person name="Ohkuma M."/>
            <person name="Hosokawa M."/>
            <person name="Miyashita K."/>
            <person name="Thompson F.L."/>
            <person name="Niwa A."/>
            <person name="Sawabe T."/>
            <person name="Sawabe T."/>
        </authorList>
    </citation>
    <scope>NUCLEOTIDE SEQUENCE [LARGE SCALE GENOMIC DNA]</scope>
    <source>
        <strain evidence="1 2">JCM 19300</strain>
    </source>
</reference>
<sequence>MIVLVFKFLASFFQKITSQPNKNNKFFQKKWIKDMKKSGLRSSGLKLQ</sequence>
<accession>A0A090VII4</accession>
<proteinExistence type="predicted"/>
<gene>
    <name evidence="1" type="ORF">JCM19300_132</name>
</gene>
<dbReference type="EMBL" id="BBNQ01000020">
    <property type="protein sequence ID" value="GAL64560.1"/>
    <property type="molecule type" value="Genomic_DNA"/>
</dbReference>
<evidence type="ECO:0000313" key="1">
    <source>
        <dbReference type="EMBL" id="GAL64560.1"/>
    </source>
</evidence>
<protein>
    <submittedName>
        <fullName evidence="1">Uncharacterized protein</fullName>
    </submittedName>
</protein>
<name>A0A090VII4_9FLAO</name>
<dbReference type="AlphaFoldDB" id="A0A090VII4"/>
<comment type="caution">
    <text evidence="1">The sequence shown here is derived from an EMBL/GenBank/DDBJ whole genome shotgun (WGS) entry which is preliminary data.</text>
</comment>
<evidence type="ECO:0000313" key="2">
    <source>
        <dbReference type="Proteomes" id="UP000029644"/>
    </source>
</evidence>